<organism evidence="11">
    <name type="scientific">Oryza sativa subsp. japonica</name>
    <name type="common">Rice</name>
    <dbReference type="NCBI Taxonomy" id="39947"/>
    <lineage>
        <taxon>Eukaryota</taxon>
        <taxon>Viridiplantae</taxon>
        <taxon>Streptophyta</taxon>
        <taxon>Embryophyta</taxon>
        <taxon>Tracheophyta</taxon>
        <taxon>Spermatophyta</taxon>
        <taxon>Magnoliopsida</taxon>
        <taxon>Liliopsida</taxon>
        <taxon>Poales</taxon>
        <taxon>Poaceae</taxon>
        <taxon>BOP clade</taxon>
        <taxon>Oryzoideae</taxon>
        <taxon>Oryzeae</taxon>
        <taxon>Oryzinae</taxon>
        <taxon>Oryza</taxon>
        <taxon>Oryza sativa</taxon>
    </lineage>
</organism>
<proteinExistence type="inferred from homology"/>
<dbReference type="InterPro" id="IPR017853">
    <property type="entry name" value="GH"/>
</dbReference>
<dbReference type="PROSITE" id="PS00512">
    <property type="entry name" value="ALPHA_GALACTOSIDASE"/>
    <property type="match status" value="1"/>
</dbReference>
<name>Q109H1_ORYSJ</name>
<reference evidence="11" key="3">
    <citation type="submission" date="2006-07" db="EMBL/GenBank/DDBJ databases">
        <authorList>
            <person name="Buell R."/>
        </authorList>
    </citation>
    <scope>NUCLEOTIDE SEQUENCE</scope>
</reference>
<evidence type="ECO:0000256" key="5">
    <source>
        <dbReference type="ARBA" id="ARBA00022801"/>
    </source>
</evidence>
<dbReference type="Pfam" id="PF16499">
    <property type="entry name" value="Melibiase_2"/>
    <property type="match status" value="1"/>
</dbReference>
<evidence type="ECO:0000256" key="9">
    <source>
        <dbReference type="SAM" id="SignalP"/>
    </source>
</evidence>
<dbReference type="InterPro" id="IPR013785">
    <property type="entry name" value="Aldolase_TIM"/>
</dbReference>
<dbReference type="GO" id="GO:0004557">
    <property type="term" value="F:alpha-galactosidase activity"/>
    <property type="evidence" value="ECO:0007669"/>
    <property type="project" value="UniProtKB-EC"/>
</dbReference>
<dbReference type="PRINTS" id="PR00740">
    <property type="entry name" value="GLHYDRLASE27"/>
</dbReference>
<evidence type="ECO:0000256" key="2">
    <source>
        <dbReference type="ARBA" id="ARBA00009743"/>
    </source>
</evidence>
<dbReference type="InterPro" id="IPR000111">
    <property type="entry name" value="Glyco_hydro_27/36_CS"/>
</dbReference>
<comment type="similarity">
    <text evidence="2 8">Belongs to the glycosyl hydrolase 27 family.</text>
</comment>
<dbReference type="PANTHER" id="PTHR11452">
    <property type="entry name" value="ALPHA-GALACTOSIDASE/ALPHA-N-ACETYLGALACTOSAMINIDASE"/>
    <property type="match status" value="1"/>
</dbReference>
<dbReference type="SUPFAM" id="SSF51011">
    <property type="entry name" value="Glycosyl hydrolase domain"/>
    <property type="match status" value="1"/>
</dbReference>
<dbReference type="InterPro" id="IPR013780">
    <property type="entry name" value="Glyco_hydro_b"/>
</dbReference>
<evidence type="ECO:0000256" key="6">
    <source>
        <dbReference type="ARBA" id="ARBA00023157"/>
    </source>
</evidence>
<evidence type="ECO:0000256" key="1">
    <source>
        <dbReference type="ARBA" id="ARBA00001255"/>
    </source>
</evidence>
<dbReference type="Pfam" id="PF17801">
    <property type="entry name" value="Melibiase_C"/>
    <property type="match status" value="1"/>
</dbReference>
<dbReference type="InterPro" id="IPR041233">
    <property type="entry name" value="Melibiase_C"/>
</dbReference>
<accession>Q109H1</accession>
<evidence type="ECO:0000259" key="10">
    <source>
        <dbReference type="Pfam" id="PF17801"/>
    </source>
</evidence>
<dbReference type="Gene3D" id="2.60.40.1180">
    <property type="entry name" value="Golgi alpha-mannosidase II"/>
    <property type="match status" value="1"/>
</dbReference>
<gene>
    <name evidence="11" type="ordered locus">LOC_Os10g35070</name>
</gene>
<reference evidence="11" key="1">
    <citation type="journal article" date="2003" name="Science">
        <title>In-depth view of structure, activity, and evolution of rice chromosome 10.</title>
        <authorList>
            <consortium name="Rice Chromosome 10 Sequencing Consortium"/>
        </authorList>
    </citation>
    <scope>NUCLEOTIDE SEQUENCE [LARGE SCALE GENOMIC DNA]</scope>
</reference>
<protein>
    <recommendedName>
        <fullName evidence="3 8">Alpha-galactosidase</fullName>
        <ecNumber evidence="3 8">3.2.1.22</ecNumber>
    </recommendedName>
    <alternativeName>
        <fullName evidence="8">Melibiase</fullName>
    </alternativeName>
</protein>
<sequence length="300" mass="31878">MAAAAAVLLAVACAAAAMIAGGECGRVVHVGEEHRRSMLANGLATAPPMGWNSWNHFACDGNGEDVIRETADALVSTGLAAAGYKYVNIDDCWAEPQRDSKGNLVANKKTFPHGIKALADYVHSKGLKLGIYSDAGFKTCAKVQPGSLGHEEQDAKTFASWGVDYLKYDNCNNGDLKHMSQETYDILANKEVIAVNQDALGIQGKKVRMEGSSEVWAAPLSGYRTAVLLLNRHAAEAAAITAHWDDVGLPAGTAVEARDLWRHATVAGAGGELTEKITLDVAPHSCRMLLLKPLISSRAN</sequence>
<evidence type="ECO:0000256" key="4">
    <source>
        <dbReference type="ARBA" id="ARBA00022729"/>
    </source>
</evidence>
<dbReference type="SUPFAM" id="SSF51445">
    <property type="entry name" value="(Trans)glycosidases"/>
    <property type="match status" value="1"/>
</dbReference>
<dbReference type="InterPro" id="IPR002241">
    <property type="entry name" value="Glyco_hydro_27"/>
</dbReference>
<evidence type="ECO:0000256" key="3">
    <source>
        <dbReference type="ARBA" id="ARBA00012755"/>
    </source>
</evidence>
<dbReference type="EMBL" id="DP000086">
    <property type="protein sequence ID" value="ABG66164.1"/>
    <property type="molecule type" value="Genomic_DNA"/>
</dbReference>
<dbReference type="EC" id="3.2.1.22" evidence="3 8"/>
<dbReference type="GO" id="GO:0000272">
    <property type="term" value="P:polysaccharide catabolic process"/>
    <property type="evidence" value="ECO:0007669"/>
    <property type="project" value="UniProtKB-ARBA"/>
</dbReference>
<dbReference type="PANTHER" id="PTHR11452:SF85">
    <property type="entry name" value="ALPHA-GALACTOSIDASE"/>
    <property type="match status" value="1"/>
</dbReference>
<keyword evidence="4 9" id="KW-0732">Signal</keyword>
<keyword evidence="6 8" id="KW-1015">Disulfide bond</keyword>
<reference evidence="11" key="2">
    <citation type="submission" date="2003-05" db="EMBL/GenBank/DDBJ databases">
        <authorList>
            <person name="Buell C.R."/>
            <person name="Wing R.A."/>
            <person name="McCombie W.R."/>
            <person name="Messing J."/>
            <person name="Yuan Q."/>
            <person name="Ouyang S."/>
        </authorList>
    </citation>
    <scope>NUCLEOTIDE SEQUENCE</scope>
</reference>
<dbReference type="AlphaFoldDB" id="Q109H1"/>
<keyword evidence="5 8" id="KW-0378">Hydrolase</keyword>
<evidence type="ECO:0000313" key="11">
    <source>
        <dbReference type="EMBL" id="ABG66164.1"/>
    </source>
</evidence>
<dbReference type="FunFam" id="2.60.40.1180:FF:000008">
    <property type="entry name" value="Alpha-galactosidase"/>
    <property type="match status" value="1"/>
</dbReference>
<evidence type="ECO:0000256" key="7">
    <source>
        <dbReference type="ARBA" id="ARBA00023295"/>
    </source>
</evidence>
<evidence type="ECO:0000256" key="8">
    <source>
        <dbReference type="RuleBase" id="RU361168"/>
    </source>
</evidence>
<dbReference type="CDD" id="cd14792">
    <property type="entry name" value="GH27"/>
    <property type="match status" value="1"/>
</dbReference>
<feature type="chain" id="PRO_5004179670" description="Alpha-galactosidase" evidence="9">
    <location>
        <begin position="25"/>
        <end position="300"/>
    </location>
</feature>
<feature type="signal peptide" evidence="9">
    <location>
        <begin position="1"/>
        <end position="24"/>
    </location>
</feature>
<keyword evidence="7 8" id="KW-0326">Glycosidase</keyword>
<feature type="domain" description="Alpha galactosidase C-terminal" evidence="10">
    <location>
        <begin position="210"/>
        <end position="291"/>
    </location>
</feature>
<comment type="catalytic activity">
    <reaction evidence="1 8">
        <text>Hydrolysis of terminal, non-reducing alpha-D-galactose residues in alpha-D-galactosides, including galactose oligosaccharides, galactomannans and galactolipids.</text>
        <dbReference type="EC" id="3.2.1.22"/>
    </reaction>
</comment>
<dbReference type="Gene3D" id="3.20.20.70">
    <property type="entry name" value="Aldolase class I"/>
    <property type="match status" value="2"/>
</dbReference>